<dbReference type="AlphaFoldDB" id="A0AAW0GQZ9"/>
<dbReference type="Gene3D" id="3.40.50.150">
    <property type="entry name" value="Vaccinia Virus protein VP39"/>
    <property type="match status" value="2"/>
</dbReference>
<dbReference type="PANTHER" id="PTHR43667:SF2">
    <property type="entry name" value="FATTY ACID C-METHYL TRANSFERASE"/>
    <property type="match status" value="1"/>
</dbReference>
<keyword evidence="3" id="KW-1185">Reference proteome</keyword>
<organism evidence="2 3">
    <name type="scientific">Cerrena zonata</name>
    <dbReference type="NCBI Taxonomy" id="2478898"/>
    <lineage>
        <taxon>Eukaryota</taxon>
        <taxon>Fungi</taxon>
        <taxon>Dikarya</taxon>
        <taxon>Basidiomycota</taxon>
        <taxon>Agaricomycotina</taxon>
        <taxon>Agaricomycetes</taxon>
        <taxon>Polyporales</taxon>
        <taxon>Cerrenaceae</taxon>
        <taxon>Cerrena</taxon>
    </lineage>
</organism>
<dbReference type="CDD" id="cd02440">
    <property type="entry name" value="AdoMet_MTases"/>
    <property type="match status" value="1"/>
</dbReference>
<dbReference type="Pfam" id="PF02353">
    <property type="entry name" value="CMAS"/>
    <property type="match status" value="3"/>
</dbReference>
<dbReference type="SUPFAM" id="SSF53335">
    <property type="entry name" value="S-adenosyl-L-methionine-dependent methyltransferases"/>
    <property type="match status" value="2"/>
</dbReference>
<sequence length="669" mass="75073">MSDRILSSSHIDGTVSFVPSLLDRVWNAATENVFSFIQSNEWMEAVSRLAEAAVVNVFSNITVGQLVIVTPEKRYAFPADYSGANLSDENAEIRVIKSTFWVRLALMSDLGFAEAFMFGEADCDNLPSLFRLFLRNRTAISSLDSRFSYFFNGISQYLAKTRFMNSLGNSQGNISAHYDISNDMFMGFLSHDMTYSCAIFSTLDADLLTIQGDLLANTAAAGQHVSGTPSRDLTPPTDAFDSTALSCSPSLRGLAYTSVELESEEDMTTPSTLFGPGLRLNTLNKRVVRSLNGGDMVNGDYTPTLVDSPSSPTEHQESGTNQTDGSEYPEIDELYIAQMRKLDHIIRKADIRPGHRVLEIGSGWGSMALRIVQTIPETTVDTITLSKQQLQFVQQRIQDAVAPAGNPGGLSCSERIRVHLMDYRALPEEWKHSFDRIVSVEMIEAVGKEFLEVYWAQVDWALKPDTGAGVIQCITIPEARYESYSRGLDFIQKWSKFSLSNYVLTSGLLPSLKPCHDEWWQVPRLFIIRFPFMPVLLYFGLYSHQHRVVFPGGHLPTLAHLVSSLSSGSKGTLVVDSISNIGPHYARTLREWRKRFEWAFEDTIVPALKSEYPEVMNGPNGDKEIEVFRRKWIFYFYYCEIGFATRSLGDHIIAFAREGLEDYGCHVFN</sequence>
<comment type="caution">
    <text evidence="2">The sequence shown here is derived from an EMBL/GenBank/DDBJ whole genome shotgun (WGS) entry which is preliminary data.</text>
</comment>
<dbReference type="InterPro" id="IPR050723">
    <property type="entry name" value="CFA/CMAS"/>
</dbReference>
<dbReference type="Proteomes" id="UP001385951">
    <property type="component" value="Unassembled WGS sequence"/>
</dbReference>
<feature type="region of interest" description="Disordered" evidence="1">
    <location>
        <begin position="293"/>
        <end position="329"/>
    </location>
</feature>
<dbReference type="InterPro" id="IPR029063">
    <property type="entry name" value="SAM-dependent_MTases_sf"/>
</dbReference>
<protein>
    <recommendedName>
        <fullName evidence="4">Cyclopropane-fatty-acyl-phospholipid synthase</fullName>
    </recommendedName>
</protein>
<feature type="compositionally biased region" description="Polar residues" evidence="1">
    <location>
        <begin position="305"/>
        <end position="325"/>
    </location>
</feature>
<dbReference type="EMBL" id="JASBNA010000005">
    <property type="protein sequence ID" value="KAK7691989.1"/>
    <property type="molecule type" value="Genomic_DNA"/>
</dbReference>
<accession>A0AAW0GQZ9</accession>
<reference evidence="2 3" key="1">
    <citation type="submission" date="2022-09" db="EMBL/GenBank/DDBJ databases">
        <authorList>
            <person name="Palmer J.M."/>
        </authorList>
    </citation>
    <scope>NUCLEOTIDE SEQUENCE [LARGE SCALE GENOMIC DNA]</scope>
    <source>
        <strain evidence="2 3">DSM 7382</strain>
    </source>
</reference>
<evidence type="ECO:0000256" key="1">
    <source>
        <dbReference type="SAM" id="MobiDB-lite"/>
    </source>
</evidence>
<name>A0AAW0GQZ9_9APHY</name>
<evidence type="ECO:0008006" key="4">
    <source>
        <dbReference type="Google" id="ProtNLM"/>
    </source>
</evidence>
<proteinExistence type="predicted"/>
<gene>
    <name evidence="2" type="ORF">QCA50_005394</name>
</gene>
<evidence type="ECO:0000313" key="2">
    <source>
        <dbReference type="EMBL" id="KAK7691989.1"/>
    </source>
</evidence>
<evidence type="ECO:0000313" key="3">
    <source>
        <dbReference type="Proteomes" id="UP001385951"/>
    </source>
</evidence>
<dbReference type="PANTHER" id="PTHR43667">
    <property type="entry name" value="CYCLOPROPANE-FATTY-ACYL-PHOSPHOLIPID SYNTHASE"/>
    <property type="match status" value="1"/>
</dbReference>